<evidence type="ECO:0000256" key="1">
    <source>
        <dbReference type="ARBA" id="ARBA00022659"/>
    </source>
</evidence>
<feature type="signal peptide" evidence="8">
    <location>
        <begin position="1"/>
        <end position="28"/>
    </location>
</feature>
<dbReference type="SMART" id="SM00032">
    <property type="entry name" value="CCP"/>
    <property type="match status" value="3"/>
</dbReference>
<accession>A0A6P7IIS8</accession>
<feature type="domain" description="Sushi" evidence="9">
    <location>
        <begin position="149"/>
        <end position="209"/>
    </location>
</feature>
<keyword evidence="4" id="KW-0325">Glycoprotein</keyword>
<keyword evidence="7" id="KW-0472">Membrane</keyword>
<feature type="disulfide bond" evidence="5">
    <location>
        <begin position="151"/>
        <end position="194"/>
    </location>
</feature>
<dbReference type="PANTHER" id="PTHR19325:SF569">
    <property type="entry name" value="COMPLEMENT COMPONENT 4 BINDING PROTEIN, SECRETORY-RELATED"/>
    <property type="match status" value="1"/>
</dbReference>
<dbReference type="Gene3D" id="2.10.70.10">
    <property type="entry name" value="Complement Module, domain 1"/>
    <property type="match status" value="3"/>
</dbReference>
<feature type="chain" id="PRO_5028025831" evidence="8">
    <location>
        <begin position="29"/>
        <end position="358"/>
    </location>
</feature>
<dbReference type="InterPro" id="IPR000436">
    <property type="entry name" value="Sushi_SCR_CCP_dom"/>
</dbReference>
<evidence type="ECO:0000256" key="2">
    <source>
        <dbReference type="ARBA" id="ARBA00022737"/>
    </source>
</evidence>
<feature type="compositionally biased region" description="Low complexity" evidence="6">
    <location>
        <begin position="259"/>
        <end position="269"/>
    </location>
</feature>
<dbReference type="InterPro" id="IPR050350">
    <property type="entry name" value="Compl-Cell_Adhes-Reg"/>
</dbReference>
<comment type="caution">
    <text evidence="5">Lacks conserved residue(s) required for the propagation of feature annotation.</text>
</comment>
<name>A0A6P7IIS8_9TELE</name>
<feature type="domain" description="Sushi" evidence="9">
    <location>
        <begin position="92"/>
        <end position="148"/>
    </location>
</feature>
<evidence type="ECO:0000256" key="6">
    <source>
        <dbReference type="SAM" id="MobiDB-lite"/>
    </source>
</evidence>
<feature type="compositionally biased region" description="Polar residues" evidence="6">
    <location>
        <begin position="286"/>
        <end position="296"/>
    </location>
</feature>
<keyword evidence="10" id="KW-1185">Reference proteome</keyword>
<dbReference type="GeneID" id="114436653"/>
<feature type="region of interest" description="Disordered" evidence="6">
    <location>
        <begin position="259"/>
        <end position="303"/>
    </location>
</feature>
<feature type="disulfide bond" evidence="5">
    <location>
        <begin position="180"/>
        <end position="207"/>
    </location>
</feature>
<dbReference type="PROSITE" id="PS50923">
    <property type="entry name" value="SUSHI"/>
    <property type="match status" value="3"/>
</dbReference>
<dbReference type="InterPro" id="IPR035976">
    <property type="entry name" value="Sushi/SCR/CCP_sf"/>
</dbReference>
<protein>
    <submittedName>
        <fullName evidence="11">Complement decay-accelerating factor, GPI-anchored isoform X1</fullName>
    </submittedName>
</protein>
<keyword evidence="7" id="KW-1133">Transmembrane helix</keyword>
<dbReference type="Proteomes" id="UP000515145">
    <property type="component" value="Chromosome 5"/>
</dbReference>
<keyword evidence="1 5" id="KW-0768">Sushi</keyword>
<evidence type="ECO:0000256" key="3">
    <source>
        <dbReference type="ARBA" id="ARBA00023157"/>
    </source>
</evidence>
<feature type="domain" description="Sushi" evidence="9">
    <location>
        <begin position="29"/>
        <end position="91"/>
    </location>
</feature>
<proteinExistence type="predicted"/>
<evidence type="ECO:0000313" key="10">
    <source>
        <dbReference type="Proteomes" id="UP000515145"/>
    </source>
</evidence>
<keyword evidence="7" id="KW-0812">Transmembrane</keyword>
<evidence type="ECO:0000256" key="5">
    <source>
        <dbReference type="PROSITE-ProRule" id="PRU00302"/>
    </source>
</evidence>
<dbReference type="SUPFAM" id="SSF57535">
    <property type="entry name" value="Complement control module/SCR domain"/>
    <property type="match status" value="3"/>
</dbReference>
<keyword evidence="3 5" id="KW-1015">Disulfide bond</keyword>
<reference evidence="11" key="1">
    <citation type="submission" date="2025-08" db="UniProtKB">
        <authorList>
            <consortium name="RefSeq"/>
        </authorList>
    </citation>
    <scope>IDENTIFICATION</scope>
</reference>
<keyword evidence="2" id="KW-0677">Repeat</keyword>
<dbReference type="InParanoid" id="A0A6P7IIS8"/>
<dbReference type="RefSeq" id="XP_028262862.1">
    <property type="nucleotide sequence ID" value="XM_028407061.1"/>
</dbReference>
<dbReference type="AlphaFoldDB" id="A0A6P7IIS8"/>
<feature type="transmembrane region" description="Helical" evidence="7">
    <location>
        <begin position="310"/>
        <end position="331"/>
    </location>
</feature>
<sequence length="358" mass="38750">MEFLLDTCGQLRLKSLLLMYLFVWKAAAADCPKPEGGKNTVLTNESLLMNDFPDGVSASLQCSNGYEKESGSGIITCAGGTWTDSDLICRRKDCGQPRPQPHMRFNTTMGTLFGDIAEVICDKGYTISGTSYKQCFAGGWFGRSTCEIVTCDLPPELDNGQSLRDAKDEPKYGEMILYSCDEGYTLVGSDSIVCTETGEYDSQPPHCKGATTEVVISTKNVPASTSPSQDNRNIYHVTETPTSADSSATSTAYTDKTLTTSAAPTASPTVQGARDIGTAEEKATPKTLTTQTSSQGMHDGDVDTNTDNGYVPVIISVICVTIVALLVVLLLHRYLLKRKGSYDTREDLKPELLQFQNL</sequence>
<evidence type="ECO:0000256" key="7">
    <source>
        <dbReference type="SAM" id="Phobius"/>
    </source>
</evidence>
<evidence type="ECO:0000259" key="9">
    <source>
        <dbReference type="PROSITE" id="PS50923"/>
    </source>
</evidence>
<organism evidence="10 11">
    <name type="scientific">Parambassis ranga</name>
    <name type="common">Indian glassy fish</name>
    <dbReference type="NCBI Taxonomy" id="210632"/>
    <lineage>
        <taxon>Eukaryota</taxon>
        <taxon>Metazoa</taxon>
        <taxon>Chordata</taxon>
        <taxon>Craniata</taxon>
        <taxon>Vertebrata</taxon>
        <taxon>Euteleostomi</taxon>
        <taxon>Actinopterygii</taxon>
        <taxon>Neopterygii</taxon>
        <taxon>Teleostei</taxon>
        <taxon>Neoteleostei</taxon>
        <taxon>Acanthomorphata</taxon>
        <taxon>Ovalentaria</taxon>
        <taxon>Ambassidae</taxon>
        <taxon>Parambassis</taxon>
    </lineage>
</organism>
<keyword evidence="8" id="KW-0732">Signal</keyword>
<feature type="disulfide bond" evidence="5">
    <location>
        <begin position="62"/>
        <end position="89"/>
    </location>
</feature>
<evidence type="ECO:0000256" key="8">
    <source>
        <dbReference type="SAM" id="SignalP"/>
    </source>
</evidence>
<evidence type="ECO:0000313" key="11">
    <source>
        <dbReference type="RefSeq" id="XP_028262862.1"/>
    </source>
</evidence>
<dbReference type="Pfam" id="PF00084">
    <property type="entry name" value="Sushi"/>
    <property type="match status" value="3"/>
</dbReference>
<dbReference type="OrthoDB" id="8961654at2759"/>
<gene>
    <name evidence="11" type="primary">LOC114436653</name>
</gene>
<evidence type="ECO:0000256" key="4">
    <source>
        <dbReference type="ARBA" id="ARBA00023180"/>
    </source>
</evidence>
<dbReference type="PANTHER" id="PTHR19325">
    <property type="entry name" value="COMPLEMENT COMPONENT-RELATED SUSHI DOMAIN-CONTAINING"/>
    <property type="match status" value="1"/>
</dbReference>
<dbReference type="CDD" id="cd00033">
    <property type="entry name" value="CCP"/>
    <property type="match status" value="3"/>
</dbReference>